<name>A0ABX7RDL0_9GAMM</name>
<keyword evidence="2" id="KW-1185">Reference proteome</keyword>
<protein>
    <recommendedName>
        <fullName evidence="3">GST N-terminal domain-containing protein</fullName>
    </recommendedName>
</protein>
<dbReference type="InterPro" id="IPR036249">
    <property type="entry name" value="Thioredoxin-like_sf"/>
</dbReference>
<evidence type="ECO:0000313" key="1">
    <source>
        <dbReference type="EMBL" id="QSX76237.1"/>
    </source>
</evidence>
<dbReference type="Proteomes" id="UP000663400">
    <property type="component" value="Chromosome"/>
</dbReference>
<evidence type="ECO:0000313" key="2">
    <source>
        <dbReference type="Proteomes" id="UP000663400"/>
    </source>
</evidence>
<dbReference type="SUPFAM" id="SSF52833">
    <property type="entry name" value="Thioredoxin-like"/>
    <property type="match status" value="1"/>
</dbReference>
<proteinExistence type="predicted"/>
<organism evidence="1 2">
    <name type="scientific">Lysobacter arenosi</name>
    <dbReference type="NCBI Taxonomy" id="2795387"/>
    <lineage>
        <taxon>Bacteria</taxon>
        <taxon>Pseudomonadati</taxon>
        <taxon>Pseudomonadota</taxon>
        <taxon>Gammaproteobacteria</taxon>
        <taxon>Lysobacterales</taxon>
        <taxon>Lysobacteraceae</taxon>
        <taxon>Lysobacter</taxon>
    </lineage>
</organism>
<gene>
    <name evidence="1" type="ORF">HIV01_007025</name>
</gene>
<dbReference type="RefSeq" id="WP_200605746.1">
    <property type="nucleotide sequence ID" value="NZ_CP071517.1"/>
</dbReference>
<accession>A0ABX7RDL0</accession>
<sequence length="63" mass="7238">MSLVLYTGTHNASSWALRAWLALREQGIAFEERIVDIRRPQRFENLTRIGQFSPPAAVRAGRR</sequence>
<dbReference type="EMBL" id="CP071517">
    <property type="protein sequence ID" value="QSX76237.1"/>
    <property type="molecule type" value="Genomic_DNA"/>
</dbReference>
<reference evidence="1 2" key="1">
    <citation type="submission" date="2021-02" db="EMBL/GenBank/DDBJ databases">
        <title>Lysobacter arenosi sp. nov., isolated from soil of gangwondo yeongwol, south Korea.</title>
        <authorList>
            <person name="Kim K.R."/>
            <person name="Kim K.H."/>
            <person name="Jeon C.O."/>
        </authorList>
    </citation>
    <scope>NUCLEOTIDE SEQUENCE [LARGE SCALE GENOMIC DNA]</scope>
    <source>
        <strain evidence="1 2">R7</strain>
    </source>
</reference>
<evidence type="ECO:0008006" key="3">
    <source>
        <dbReference type="Google" id="ProtNLM"/>
    </source>
</evidence>
<dbReference type="Gene3D" id="3.40.30.10">
    <property type="entry name" value="Glutaredoxin"/>
    <property type="match status" value="1"/>
</dbReference>